<dbReference type="InParanoid" id="M4BT39"/>
<dbReference type="EnsemblProtists" id="HpaT809624">
    <property type="protein sequence ID" value="HpaP809624"/>
    <property type="gene ID" value="HpaG809624"/>
</dbReference>
<protein>
    <submittedName>
        <fullName evidence="1">Uncharacterized protein</fullName>
    </submittedName>
</protein>
<organism evidence="1 2">
    <name type="scientific">Hyaloperonospora arabidopsidis (strain Emoy2)</name>
    <name type="common">Downy mildew agent</name>
    <name type="synonym">Peronospora arabidopsidis</name>
    <dbReference type="NCBI Taxonomy" id="559515"/>
    <lineage>
        <taxon>Eukaryota</taxon>
        <taxon>Sar</taxon>
        <taxon>Stramenopiles</taxon>
        <taxon>Oomycota</taxon>
        <taxon>Peronosporomycetes</taxon>
        <taxon>Peronosporales</taxon>
        <taxon>Peronosporaceae</taxon>
        <taxon>Hyaloperonospora</taxon>
    </lineage>
</organism>
<sequence length="104" mass="11459">MGCGGQRGCGKENEQRGSEGAELHLIGRGVCSNIAWLAGTRQNQVLILEILSTNGKRGCVVKRIRRSSWVDIEATCGAFGWVLHEKSWGLVDAWRHVRPGRLSM</sequence>
<reference evidence="1" key="2">
    <citation type="submission" date="2015-06" db="UniProtKB">
        <authorList>
            <consortium name="EnsemblProtists"/>
        </authorList>
    </citation>
    <scope>IDENTIFICATION</scope>
    <source>
        <strain evidence="1">Emoy2</strain>
    </source>
</reference>
<dbReference type="AlphaFoldDB" id="M4BT39"/>
<keyword evidence="2" id="KW-1185">Reference proteome</keyword>
<name>M4BT39_HYAAE</name>
<accession>M4BT39</accession>
<dbReference type="VEuPathDB" id="FungiDB:HpaG809624"/>
<reference evidence="2" key="1">
    <citation type="journal article" date="2010" name="Science">
        <title>Signatures of adaptation to obligate biotrophy in the Hyaloperonospora arabidopsidis genome.</title>
        <authorList>
            <person name="Baxter L."/>
            <person name="Tripathy S."/>
            <person name="Ishaque N."/>
            <person name="Boot N."/>
            <person name="Cabral A."/>
            <person name="Kemen E."/>
            <person name="Thines M."/>
            <person name="Ah-Fong A."/>
            <person name="Anderson R."/>
            <person name="Badejoko W."/>
            <person name="Bittner-Eddy P."/>
            <person name="Boore J.L."/>
            <person name="Chibucos M.C."/>
            <person name="Coates M."/>
            <person name="Dehal P."/>
            <person name="Delehaunty K."/>
            <person name="Dong S."/>
            <person name="Downton P."/>
            <person name="Dumas B."/>
            <person name="Fabro G."/>
            <person name="Fronick C."/>
            <person name="Fuerstenberg S.I."/>
            <person name="Fulton L."/>
            <person name="Gaulin E."/>
            <person name="Govers F."/>
            <person name="Hughes L."/>
            <person name="Humphray S."/>
            <person name="Jiang R.H."/>
            <person name="Judelson H."/>
            <person name="Kamoun S."/>
            <person name="Kyung K."/>
            <person name="Meijer H."/>
            <person name="Minx P."/>
            <person name="Morris P."/>
            <person name="Nelson J."/>
            <person name="Phuntumart V."/>
            <person name="Qutob D."/>
            <person name="Rehmany A."/>
            <person name="Rougon-Cardoso A."/>
            <person name="Ryden P."/>
            <person name="Torto-Alalibo T."/>
            <person name="Studholme D."/>
            <person name="Wang Y."/>
            <person name="Win J."/>
            <person name="Wood J."/>
            <person name="Clifton S.W."/>
            <person name="Rogers J."/>
            <person name="Van den Ackerveken G."/>
            <person name="Jones J.D."/>
            <person name="McDowell J.M."/>
            <person name="Beynon J."/>
            <person name="Tyler B.M."/>
        </authorList>
    </citation>
    <scope>NUCLEOTIDE SEQUENCE [LARGE SCALE GENOMIC DNA]</scope>
    <source>
        <strain evidence="2">Emoy2</strain>
    </source>
</reference>
<dbReference type="HOGENOM" id="CLU_2255336_0_0_1"/>
<evidence type="ECO:0000313" key="1">
    <source>
        <dbReference type="EnsemblProtists" id="HpaP809624"/>
    </source>
</evidence>
<evidence type="ECO:0000313" key="2">
    <source>
        <dbReference type="Proteomes" id="UP000011713"/>
    </source>
</evidence>
<dbReference type="Proteomes" id="UP000011713">
    <property type="component" value="Unassembled WGS sequence"/>
</dbReference>
<dbReference type="EMBL" id="ABWE02000278">
    <property type="status" value="NOT_ANNOTATED_CDS"/>
    <property type="molecule type" value="Genomic_DNA"/>
</dbReference>
<proteinExistence type="predicted"/>